<dbReference type="InterPro" id="IPR045220">
    <property type="entry name" value="FRHB/FDHB/HCAR-like"/>
</dbReference>
<organism evidence="3">
    <name type="scientific">mine drainage metagenome</name>
    <dbReference type="NCBI Taxonomy" id="410659"/>
    <lineage>
        <taxon>unclassified sequences</taxon>
        <taxon>metagenomes</taxon>
        <taxon>ecological metagenomes</taxon>
    </lineage>
</organism>
<feature type="domain" description="Coenzyme F420 hydrogenase/dehydrogenase beta subunit C-terminal" evidence="2">
    <location>
        <begin position="2"/>
        <end position="74"/>
    </location>
</feature>
<reference evidence="3" key="2">
    <citation type="journal article" date="2014" name="ISME J.">
        <title>Microbial stratification in low pH oxic and suboxic macroscopic growths along an acid mine drainage.</title>
        <authorList>
            <person name="Mendez-Garcia C."/>
            <person name="Mesa V."/>
            <person name="Sprenger R.R."/>
            <person name="Richter M."/>
            <person name="Diez M.S."/>
            <person name="Solano J."/>
            <person name="Bargiela R."/>
            <person name="Golyshina O.V."/>
            <person name="Manteca A."/>
            <person name="Ramos J.L."/>
            <person name="Gallego J.R."/>
            <person name="Llorente I."/>
            <person name="Martins Dos Santos V.A."/>
            <person name="Jensen O.N."/>
            <person name="Pelaez A.I."/>
            <person name="Sanchez J."/>
            <person name="Ferrer M."/>
        </authorList>
    </citation>
    <scope>NUCLEOTIDE SEQUENCE</scope>
</reference>
<name>T1D8W2_9ZZZZ</name>
<dbReference type="AlphaFoldDB" id="T1D8W2"/>
<dbReference type="PANTHER" id="PTHR31332">
    <property type="entry name" value="7-HYDROXYMETHYL CHLOROPHYLL A REDUCTASE, CHLOROPLASTIC"/>
    <property type="match status" value="1"/>
</dbReference>
<gene>
    <name evidence="3" type="ORF">B1B_00604</name>
</gene>
<dbReference type="Pfam" id="PF04432">
    <property type="entry name" value="FrhB_FdhB_C"/>
    <property type="match status" value="1"/>
</dbReference>
<evidence type="ECO:0000259" key="2">
    <source>
        <dbReference type="Pfam" id="PF04432"/>
    </source>
</evidence>
<feature type="region of interest" description="Disordered" evidence="1">
    <location>
        <begin position="90"/>
        <end position="113"/>
    </location>
</feature>
<dbReference type="EMBL" id="AUZY01000461">
    <property type="protein sequence ID" value="EQD78650.1"/>
    <property type="molecule type" value="Genomic_DNA"/>
</dbReference>
<dbReference type="PANTHER" id="PTHR31332:SF0">
    <property type="entry name" value="7-HYDROXYMETHYL CHLOROPHYLL A REDUCTASE, CHLOROPLASTIC"/>
    <property type="match status" value="1"/>
</dbReference>
<accession>T1D8W2</accession>
<proteinExistence type="predicted"/>
<comment type="caution">
    <text evidence="3">The sequence shown here is derived from an EMBL/GenBank/DDBJ whole genome shotgun (WGS) entry which is preliminary data.</text>
</comment>
<reference evidence="3" key="1">
    <citation type="submission" date="2013-08" db="EMBL/GenBank/DDBJ databases">
        <authorList>
            <person name="Mendez C."/>
            <person name="Richter M."/>
            <person name="Ferrer M."/>
            <person name="Sanchez J."/>
        </authorList>
    </citation>
    <scope>NUCLEOTIDE SEQUENCE</scope>
</reference>
<evidence type="ECO:0000313" key="3">
    <source>
        <dbReference type="EMBL" id="EQD78650.1"/>
    </source>
</evidence>
<keyword evidence="3" id="KW-0560">Oxidoreductase</keyword>
<dbReference type="GO" id="GO:0052592">
    <property type="term" value="F:oxidoreductase activity, acting on CH or CH2 groups, with an iron-sulfur protein as acceptor"/>
    <property type="evidence" value="ECO:0007669"/>
    <property type="project" value="TreeGrafter"/>
</dbReference>
<evidence type="ECO:0000256" key="1">
    <source>
        <dbReference type="SAM" id="MobiDB-lite"/>
    </source>
</evidence>
<feature type="non-terminal residue" evidence="3">
    <location>
        <position position="113"/>
    </location>
</feature>
<protein>
    <submittedName>
        <fullName evidence="3">Protein containing Coenzyme F420 hydrogenase/dehydrogenase beta subunit</fullName>
        <ecNumber evidence="3">1.2.1.2</ecNumber>
    </submittedName>
</protein>
<dbReference type="InterPro" id="IPR007525">
    <property type="entry name" value="FrhB_FdhB_C"/>
</dbReference>
<dbReference type="EC" id="1.2.1.2" evidence="3"/>
<sequence length="113" mass="11907">MRDGSYHEVPLKEAHAWTREGCKQCPDFSAEHADISTGGIGAFADWTITVVRTDKGRELMDAMVAASSIEVRPGADDPGAVELLKARPRQPQALARDGGGAKAAGGQPCLMSS</sequence>